<sequence>MALTFSEGVAVATLVFTILAVLFVVPYVIVAFGFFPESGFASRVHPSNSAILKELAAMRKDIETLRKNSGSELEWFSGQRLTSKPTFHPQPLSTSVMSKL</sequence>
<keyword evidence="1" id="KW-0472">Membrane</keyword>
<keyword evidence="1" id="KW-1133">Transmembrane helix</keyword>
<name>A0A2J6R3Z1_HYAVF</name>
<organism evidence="2 3">
    <name type="scientific">Hyaloscypha variabilis (strain UAMH 11265 / GT02V1 / F)</name>
    <name type="common">Meliniomyces variabilis</name>
    <dbReference type="NCBI Taxonomy" id="1149755"/>
    <lineage>
        <taxon>Eukaryota</taxon>
        <taxon>Fungi</taxon>
        <taxon>Dikarya</taxon>
        <taxon>Ascomycota</taxon>
        <taxon>Pezizomycotina</taxon>
        <taxon>Leotiomycetes</taxon>
        <taxon>Helotiales</taxon>
        <taxon>Hyaloscyphaceae</taxon>
        <taxon>Hyaloscypha</taxon>
        <taxon>Hyaloscypha variabilis</taxon>
    </lineage>
</organism>
<feature type="transmembrane region" description="Helical" evidence="1">
    <location>
        <begin position="12"/>
        <end position="35"/>
    </location>
</feature>
<reference evidence="2 3" key="1">
    <citation type="submission" date="2016-04" db="EMBL/GenBank/DDBJ databases">
        <title>A degradative enzymes factory behind the ericoid mycorrhizal symbiosis.</title>
        <authorList>
            <consortium name="DOE Joint Genome Institute"/>
            <person name="Martino E."/>
            <person name="Morin E."/>
            <person name="Grelet G."/>
            <person name="Kuo A."/>
            <person name="Kohler A."/>
            <person name="Daghino S."/>
            <person name="Barry K."/>
            <person name="Choi C."/>
            <person name="Cichocki N."/>
            <person name="Clum A."/>
            <person name="Copeland A."/>
            <person name="Hainaut M."/>
            <person name="Haridas S."/>
            <person name="Labutti K."/>
            <person name="Lindquist E."/>
            <person name="Lipzen A."/>
            <person name="Khouja H.-R."/>
            <person name="Murat C."/>
            <person name="Ohm R."/>
            <person name="Olson A."/>
            <person name="Spatafora J."/>
            <person name="Veneault-Fourrey C."/>
            <person name="Henrissat B."/>
            <person name="Grigoriev I."/>
            <person name="Martin F."/>
            <person name="Perotto S."/>
        </authorList>
    </citation>
    <scope>NUCLEOTIDE SEQUENCE [LARGE SCALE GENOMIC DNA]</scope>
    <source>
        <strain evidence="2 3">F</strain>
    </source>
</reference>
<dbReference type="Proteomes" id="UP000235786">
    <property type="component" value="Unassembled WGS sequence"/>
</dbReference>
<protein>
    <submittedName>
        <fullName evidence="2">Uncharacterized protein</fullName>
    </submittedName>
</protein>
<evidence type="ECO:0000313" key="2">
    <source>
        <dbReference type="EMBL" id="PMD33236.1"/>
    </source>
</evidence>
<keyword evidence="1" id="KW-0812">Transmembrane</keyword>
<accession>A0A2J6R3Z1</accession>
<dbReference type="EMBL" id="KZ613956">
    <property type="protein sequence ID" value="PMD33236.1"/>
    <property type="molecule type" value="Genomic_DNA"/>
</dbReference>
<proteinExistence type="predicted"/>
<dbReference type="OrthoDB" id="10522568at2759"/>
<gene>
    <name evidence="2" type="ORF">L207DRAFT_589602</name>
</gene>
<keyword evidence="3" id="KW-1185">Reference proteome</keyword>
<dbReference type="AlphaFoldDB" id="A0A2J6R3Z1"/>
<evidence type="ECO:0000313" key="3">
    <source>
        <dbReference type="Proteomes" id="UP000235786"/>
    </source>
</evidence>
<evidence type="ECO:0000256" key="1">
    <source>
        <dbReference type="SAM" id="Phobius"/>
    </source>
</evidence>